<dbReference type="GO" id="GO:0044423">
    <property type="term" value="C:virion component"/>
    <property type="evidence" value="ECO:0007669"/>
    <property type="project" value="UniProtKB-KW"/>
</dbReference>
<dbReference type="EMBL" id="MF417896">
    <property type="protein sequence ID" value="ASN69798.1"/>
    <property type="molecule type" value="Genomic_DNA"/>
</dbReference>
<reference evidence="3" key="1">
    <citation type="submission" date="2017-06" db="EMBL/GenBank/DDBJ databases">
        <title>Novel phages from South African skin metaviromes.</title>
        <authorList>
            <person name="van Zyl L.J."/>
            <person name="Abrahams Y."/>
            <person name="Stander E.A."/>
            <person name="Kirby B.M."/>
            <person name="Clavaud C."/>
            <person name="Farcet C."/>
            <person name="Breton L."/>
            <person name="Trindade M.I."/>
        </authorList>
    </citation>
    <scope>NUCLEOTIDE SEQUENCE</scope>
</reference>
<evidence type="ECO:0000256" key="2">
    <source>
        <dbReference type="ARBA" id="ARBA00022844"/>
    </source>
</evidence>
<gene>
    <name evidence="3" type="ORF">3S18_3</name>
</gene>
<organism evidence="3">
    <name type="scientific">uncultured Caudovirales phage</name>
    <dbReference type="NCBI Taxonomy" id="2100421"/>
    <lineage>
        <taxon>Viruses</taxon>
        <taxon>Duplodnaviria</taxon>
        <taxon>Heunggongvirae</taxon>
        <taxon>Uroviricota</taxon>
        <taxon>Caudoviricetes</taxon>
        <taxon>Peduoviridae</taxon>
        <taxon>Maltschvirus</taxon>
        <taxon>Maltschvirus maltsch</taxon>
    </lineage>
</organism>
<protein>
    <recommendedName>
        <fullName evidence="4">Tailspike protein</fullName>
    </recommendedName>
</protein>
<name>A0A2H4JBX0_9CAUD</name>
<evidence type="ECO:0000256" key="1">
    <source>
        <dbReference type="ARBA" id="ARBA00004328"/>
    </source>
</evidence>
<evidence type="ECO:0008006" key="4">
    <source>
        <dbReference type="Google" id="ProtNLM"/>
    </source>
</evidence>
<sequence>MRAFMRFKWTTKARHHPRGRTMAVPAGPTEKRYTGNGVTTIYTIPFLLLAASDLDVFIDGAEVVSGFVITGAGNPTSTITFTTAPADQSAILLTLNIPFERLNDYQENGDFLSSTVNRDFDRIWQALKQLLRFSGRALSLGFFDVDGAGAYRAKGNRISDLGDPVLPMDATNQRWTKNFFTALLESVSGLVNTTTGILYDAGTLFDYLKYGLARRVDSVAALRLLSSSRNQRARTLGYYAKGDKGGGDFYVDPTDTTSPDNGITVIVGVDGARWKLAYTDLNVKQAGAVEGADIAPILNAIGAILYADGGETCKITGTYKLGQKVNLYPGVSLIGAGSGRRNRLEVTHSGIGFETYRPAGYLPGLCLDSNVKGLTIVGLGTGTGVCFSVRNAMQCTFSKNEIANFYIAFSWNIGHTPSVFVQSFLNEVSHNIIKPCGIGHYFGGAANRNTFYNNSISDNQVAYDFSQPNNWSETNMFINENIEGCHTWAEWSASVYSQTWDGLTIENPSTNGYVCTIKDPGRQVMTNLSVIPLGDGAAISKYNLNSKPSMILGSSGSSGTNRLGFSLNETLDMYDIIQHHTHHASASYAGTINAGAIATFDITLSTALLNDRADAYALRSLFGCIPTAHAGNGVVHVIISNPTSSNIVIPSTEISVILKRAF</sequence>
<keyword evidence="2" id="KW-0946">Virion</keyword>
<proteinExistence type="predicted"/>
<dbReference type="SUPFAM" id="SSF51126">
    <property type="entry name" value="Pectin lyase-like"/>
    <property type="match status" value="1"/>
</dbReference>
<evidence type="ECO:0000313" key="3">
    <source>
        <dbReference type="EMBL" id="ASN69798.1"/>
    </source>
</evidence>
<dbReference type="GO" id="GO:0019058">
    <property type="term" value="P:viral life cycle"/>
    <property type="evidence" value="ECO:0007669"/>
    <property type="project" value="UniProtKB-ARBA"/>
</dbReference>
<accession>A0A2H4JBX0</accession>
<comment type="subcellular location">
    <subcellularLocation>
        <location evidence="1">Virion</location>
    </subcellularLocation>
</comment>
<dbReference type="GO" id="GO:0051701">
    <property type="term" value="P:biological process involved in interaction with host"/>
    <property type="evidence" value="ECO:0007669"/>
    <property type="project" value="UniProtKB-ARBA"/>
</dbReference>
<dbReference type="InterPro" id="IPR011050">
    <property type="entry name" value="Pectin_lyase_fold/virulence"/>
</dbReference>